<proteinExistence type="inferred from homology"/>
<evidence type="ECO:0000256" key="2">
    <source>
        <dbReference type="SAM" id="MobiDB-lite"/>
    </source>
</evidence>
<dbReference type="EMBL" id="JAPZBO010000002">
    <property type="protein sequence ID" value="KAJ5323206.1"/>
    <property type="molecule type" value="Genomic_DNA"/>
</dbReference>
<dbReference type="GO" id="GO:0005694">
    <property type="term" value="C:chromosome"/>
    <property type="evidence" value="ECO:0007669"/>
    <property type="project" value="TreeGrafter"/>
</dbReference>
<feature type="region of interest" description="Disordered" evidence="2">
    <location>
        <begin position="1052"/>
        <end position="1078"/>
    </location>
</feature>
<dbReference type="GO" id="GO:0009378">
    <property type="term" value="F:four-way junction helicase activity"/>
    <property type="evidence" value="ECO:0007669"/>
    <property type="project" value="TreeGrafter"/>
</dbReference>
<dbReference type="SUPFAM" id="SSF52540">
    <property type="entry name" value="P-loop containing nucleoside triphosphate hydrolases"/>
    <property type="match status" value="1"/>
</dbReference>
<evidence type="ECO:0000313" key="5">
    <source>
        <dbReference type="Proteomes" id="UP001147746"/>
    </source>
</evidence>
<comment type="similarity">
    <text evidence="1">Belongs to the helicase family. RecQ subfamily.</text>
</comment>
<dbReference type="GO" id="GO:0005737">
    <property type="term" value="C:cytoplasm"/>
    <property type="evidence" value="ECO:0007669"/>
    <property type="project" value="TreeGrafter"/>
</dbReference>
<dbReference type="InterPro" id="IPR014001">
    <property type="entry name" value="Helicase_ATP-bd"/>
</dbReference>
<dbReference type="GO" id="GO:0000724">
    <property type="term" value="P:double-strand break repair via homologous recombination"/>
    <property type="evidence" value="ECO:0007669"/>
    <property type="project" value="TreeGrafter"/>
</dbReference>
<reference evidence="4" key="2">
    <citation type="journal article" date="2023" name="IMA Fungus">
        <title>Comparative genomic study of the Penicillium genus elucidates a diverse pangenome and 15 lateral gene transfer events.</title>
        <authorList>
            <person name="Petersen C."/>
            <person name="Sorensen T."/>
            <person name="Nielsen M.R."/>
            <person name="Sondergaard T.E."/>
            <person name="Sorensen J.L."/>
            <person name="Fitzpatrick D.A."/>
            <person name="Frisvad J.C."/>
            <person name="Nielsen K.L."/>
        </authorList>
    </citation>
    <scope>NUCLEOTIDE SEQUENCE</scope>
    <source>
        <strain evidence="4">IBT 21472</strain>
    </source>
</reference>
<comment type="caution">
    <text evidence="4">The sequence shown here is derived from an EMBL/GenBank/DDBJ whole genome shotgun (WGS) entry which is preliminary data.</text>
</comment>
<evidence type="ECO:0000259" key="3">
    <source>
        <dbReference type="PROSITE" id="PS51192"/>
    </source>
</evidence>
<dbReference type="Gene3D" id="3.40.50.300">
    <property type="entry name" value="P-loop containing nucleotide triphosphate hydrolases"/>
    <property type="match status" value="2"/>
</dbReference>
<dbReference type="Pfam" id="PF12013">
    <property type="entry name" value="OrsD"/>
    <property type="match status" value="1"/>
</dbReference>
<dbReference type="PANTHER" id="PTHR13710:SF154">
    <property type="entry name" value="RECQ HELICASE, PUTATIVE (AFU_ORTHOLOGUE AFUA_6G14720)-RELATED"/>
    <property type="match status" value="1"/>
</dbReference>
<dbReference type="CDD" id="cd17920">
    <property type="entry name" value="DEXHc_RecQ"/>
    <property type="match status" value="1"/>
</dbReference>
<sequence length="1269" mass="145531">MSEPTELTIADQYFIRNDKWGVAICRQCEYTVKPKDIVRHLTTPKGIHRISRANRLQPVEVRCMDFVIELLNQEIQSSEYECALVCVLAVLGVGDHEGGRPWKDPNSYPPILSSVIKISRFVIVHKAYLLDPNARELFQGTQNRLDGEWMGPSPMEDPGYIFGDEGYSSSPPLTPPPRIPSTPILSSSPAFNSLPARSSSPLVAFTPQTRQEPKTFREWIRIMTNKFMVHGTASPMEWMLDLRRYGLKVHYNTPSDGHISWEGHDQLSYKAMRFTMGAFRGFIHGLTASARQLMVDHVLMCRPDQIPVIPWDRMADDFNQPKAGWSFLQDPRTSWPVNGAQWMSDRVRTERPLQQLFIHADEGRFSIDGIKRFFGFVADFKEKLAVVSHITSGQPARGPELLSIRHRNTAAGGQRNVFIEDGLVALVTRYHKGFYASGDAKVIHRYVPREVGELIVWYLWLVLPFIEQLQAYDQQICQSPAIPDTQASKLWGIDARTGREWTSVRLKEALVRESKIRLHHGLTLAAYRDIAIAISRRYFSNAKPFPHNVREDGTEVMADDEENEDAMDDEQWIRHVADLQAAHTTHVAEMVYGRMMSQQQGTTAGRQAGFRTSSVHWHDLLGFDIKDIPSSVLGKRPQPRWKDEGVMMRDERQHLVETTNMTEALQRMTGQPAMQFRGVQGAAIQSIQGGHSRVVVVMPTGGGKSILFMLPAWVAQRGGLTVIVVPLTALRADLQQRCQAAGIPCVEWDSNRHPDHAAIVFVTPESVFTDGFQSFLNRQRELMRLDRIVIDECHMMLNESEKFRPRLQQLGRLHQCGVQIVFLTATLPPCEESRLFKRMQVTREDISIHRERTSRHNVAYRVYRPVIASRYRSQTQWLEDPGVRHFIHERVRRARPGRVIVYGSNKSIVTQAAEILGCAAFYSNQDEKLGILEQFRSASNGVIAATNYAQESGRAGRDRLPSEAIIIQPEGFDEVPAWFDQNTDREQAGLELVRQYIAGEHQCRRVLLDRYLDGDIDGYTRQRCGDQDGPFGVDEQWCDQCHPDWEAAESVIEGSHEDSDAEMREDEPSSPRSPSAHEVPIEAQHRYRQQQMVQTAISERVQTFKAQQLSDEEFLAQEARQWNHRCWLCVQAQRDNVQHDLWNCPADESGECRRWVRAIRDSMQYAAGGFYCCYSCGMPQSICPGWEAGGQCEYRQFLYPMMAMLIHWQWPDRRQGGYEWWCQRMQSASVRVTDLDAVREYLAQSVDTRHSRLAHEYVWLRRMYHEYGF</sequence>
<dbReference type="PANTHER" id="PTHR13710">
    <property type="entry name" value="DNA HELICASE RECQ FAMILY MEMBER"/>
    <property type="match status" value="1"/>
</dbReference>
<gene>
    <name evidence="4" type="ORF">N7476_001806</name>
</gene>
<dbReference type="PROSITE" id="PS51192">
    <property type="entry name" value="HELICASE_ATP_BIND_1"/>
    <property type="match status" value="1"/>
</dbReference>
<accession>A0A9W9U6X3</accession>
<name>A0A9W9U6X3_9EURO</name>
<dbReference type="GO" id="GO:0005524">
    <property type="term" value="F:ATP binding"/>
    <property type="evidence" value="ECO:0007669"/>
    <property type="project" value="InterPro"/>
</dbReference>
<dbReference type="GO" id="GO:0043138">
    <property type="term" value="F:3'-5' DNA helicase activity"/>
    <property type="evidence" value="ECO:0007669"/>
    <property type="project" value="TreeGrafter"/>
</dbReference>
<dbReference type="GO" id="GO:0003676">
    <property type="term" value="F:nucleic acid binding"/>
    <property type="evidence" value="ECO:0007669"/>
    <property type="project" value="InterPro"/>
</dbReference>
<feature type="domain" description="Helicase ATP-binding" evidence="3">
    <location>
        <begin position="685"/>
        <end position="845"/>
    </location>
</feature>
<protein>
    <recommendedName>
        <fullName evidence="3">Helicase ATP-binding domain-containing protein</fullName>
    </recommendedName>
</protein>
<dbReference type="Pfam" id="PF00270">
    <property type="entry name" value="DEAD"/>
    <property type="match status" value="1"/>
</dbReference>
<evidence type="ECO:0000313" key="4">
    <source>
        <dbReference type="EMBL" id="KAJ5323206.1"/>
    </source>
</evidence>
<dbReference type="InterPro" id="IPR011545">
    <property type="entry name" value="DEAD/DEAH_box_helicase_dom"/>
</dbReference>
<dbReference type="InterPro" id="IPR027417">
    <property type="entry name" value="P-loop_NTPase"/>
</dbReference>
<feature type="compositionally biased region" description="Basic and acidic residues" evidence="2">
    <location>
        <begin position="1054"/>
        <end position="1069"/>
    </location>
</feature>
<keyword evidence="5" id="KW-1185">Reference proteome</keyword>
<dbReference type="SMART" id="SM00487">
    <property type="entry name" value="DEXDc"/>
    <property type="match status" value="1"/>
</dbReference>
<evidence type="ECO:0000256" key="1">
    <source>
        <dbReference type="ARBA" id="ARBA00005446"/>
    </source>
</evidence>
<dbReference type="AlphaFoldDB" id="A0A9W9U6X3"/>
<organism evidence="4 5">
    <name type="scientific">Penicillium atrosanguineum</name>
    <dbReference type="NCBI Taxonomy" id="1132637"/>
    <lineage>
        <taxon>Eukaryota</taxon>
        <taxon>Fungi</taxon>
        <taxon>Dikarya</taxon>
        <taxon>Ascomycota</taxon>
        <taxon>Pezizomycotina</taxon>
        <taxon>Eurotiomycetes</taxon>
        <taxon>Eurotiomycetidae</taxon>
        <taxon>Eurotiales</taxon>
        <taxon>Aspergillaceae</taxon>
        <taxon>Penicillium</taxon>
    </lineage>
</organism>
<dbReference type="InterPro" id="IPR022698">
    <property type="entry name" value="OrsD"/>
</dbReference>
<dbReference type="Proteomes" id="UP001147746">
    <property type="component" value="Unassembled WGS sequence"/>
</dbReference>
<reference evidence="4" key="1">
    <citation type="submission" date="2022-12" db="EMBL/GenBank/DDBJ databases">
        <authorList>
            <person name="Petersen C."/>
        </authorList>
    </citation>
    <scope>NUCLEOTIDE SEQUENCE</scope>
    <source>
        <strain evidence="4">IBT 21472</strain>
    </source>
</reference>